<dbReference type="Proteomes" id="UP000479710">
    <property type="component" value="Unassembled WGS sequence"/>
</dbReference>
<evidence type="ECO:0000313" key="3">
    <source>
        <dbReference type="Proteomes" id="UP000479710"/>
    </source>
</evidence>
<proteinExistence type="predicted"/>
<sequence length="78" mass="8583">MPPLEHATGKLHGCKDDNGGALHTLNSSGPRSWRPYGLALQRWSNFWRPDLAVVQLNPASMGPALATRPSFSDSEQQR</sequence>
<gene>
    <name evidence="2" type="ORF">E2562_006514</name>
</gene>
<accession>A0A6G1CP13</accession>
<name>A0A6G1CP13_9ORYZ</name>
<evidence type="ECO:0000313" key="2">
    <source>
        <dbReference type="EMBL" id="KAF0901906.1"/>
    </source>
</evidence>
<feature type="region of interest" description="Disordered" evidence="1">
    <location>
        <begin position="1"/>
        <end position="29"/>
    </location>
</feature>
<keyword evidence="3" id="KW-1185">Reference proteome</keyword>
<comment type="caution">
    <text evidence="2">The sequence shown here is derived from an EMBL/GenBank/DDBJ whole genome shotgun (WGS) entry which is preliminary data.</text>
</comment>
<organism evidence="2 3">
    <name type="scientific">Oryza meyeriana var. granulata</name>
    <dbReference type="NCBI Taxonomy" id="110450"/>
    <lineage>
        <taxon>Eukaryota</taxon>
        <taxon>Viridiplantae</taxon>
        <taxon>Streptophyta</taxon>
        <taxon>Embryophyta</taxon>
        <taxon>Tracheophyta</taxon>
        <taxon>Spermatophyta</taxon>
        <taxon>Magnoliopsida</taxon>
        <taxon>Liliopsida</taxon>
        <taxon>Poales</taxon>
        <taxon>Poaceae</taxon>
        <taxon>BOP clade</taxon>
        <taxon>Oryzoideae</taxon>
        <taxon>Oryzeae</taxon>
        <taxon>Oryzinae</taxon>
        <taxon>Oryza</taxon>
        <taxon>Oryza meyeriana</taxon>
    </lineage>
</organism>
<dbReference type="EMBL" id="SPHZ02000008">
    <property type="protein sequence ID" value="KAF0901906.1"/>
    <property type="molecule type" value="Genomic_DNA"/>
</dbReference>
<reference evidence="2 3" key="1">
    <citation type="submission" date="2019-11" db="EMBL/GenBank/DDBJ databases">
        <title>Whole genome sequence of Oryza granulata.</title>
        <authorList>
            <person name="Li W."/>
        </authorList>
    </citation>
    <scope>NUCLEOTIDE SEQUENCE [LARGE SCALE GENOMIC DNA]</scope>
    <source>
        <strain evidence="3">cv. Menghai</strain>
        <tissue evidence="2">Leaf</tissue>
    </source>
</reference>
<evidence type="ECO:0000256" key="1">
    <source>
        <dbReference type="SAM" id="MobiDB-lite"/>
    </source>
</evidence>
<dbReference type="AlphaFoldDB" id="A0A6G1CP13"/>
<protein>
    <submittedName>
        <fullName evidence="2">Uncharacterized protein</fullName>
    </submittedName>
</protein>